<dbReference type="PANTHER" id="PTHR44757">
    <property type="entry name" value="DIGUANYLATE CYCLASE DGCP"/>
    <property type="match status" value="1"/>
</dbReference>
<dbReference type="InterPro" id="IPR013655">
    <property type="entry name" value="PAS_fold_3"/>
</dbReference>
<dbReference type="InterPro" id="IPR001610">
    <property type="entry name" value="PAC"/>
</dbReference>
<dbReference type="Pfam" id="PF00989">
    <property type="entry name" value="PAS"/>
    <property type="match status" value="2"/>
</dbReference>
<comment type="subcellular location">
    <subcellularLocation>
        <location evidence="1">Cell inner membrane</location>
        <topology evidence="1">Multi-pass membrane protein</topology>
    </subcellularLocation>
</comment>
<dbReference type="CDD" id="cd01948">
    <property type="entry name" value="EAL"/>
    <property type="match status" value="1"/>
</dbReference>
<evidence type="ECO:0000259" key="12">
    <source>
        <dbReference type="PROSITE" id="PS50113"/>
    </source>
</evidence>
<keyword evidence="3" id="KW-0997">Cell inner membrane</keyword>
<dbReference type="Gene3D" id="3.30.70.270">
    <property type="match status" value="1"/>
</dbReference>
<feature type="transmembrane region" description="Helical" evidence="10">
    <location>
        <begin position="155"/>
        <end position="174"/>
    </location>
</feature>
<protein>
    <submittedName>
        <fullName evidence="15">PAS domain S-box protein</fullName>
    </submittedName>
</protein>
<dbReference type="FunFam" id="2.10.70.100:FF:000001">
    <property type="entry name" value="Sensory transduction histidine kinase"/>
    <property type="match status" value="1"/>
</dbReference>
<dbReference type="InterPro" id="IPR001633">
    <property type="entry name" value="EAL_dom"/>
</dbReference>
<dbReference type="InterPro" id="IPR000160">
    <property type="entry name" value="GGDEF_dom"/>
</dbReference>
<evidence type="ECO:0000256" key="8">
    <source>
        <dbReference type="ARBA" id="ARBA00022989"/>
    </source>
</evidence>
<dbReference type="SUPFAM" id="SSF55073">
    <property type="entry name" value="Nucleotide cyclase"/>
    <property type="match status" value="1"/>
</dbReference>
<feature type="transmembrane region" description="Helical" evidence="10">
    <location>
        <begin position="120"/>
        <end position="143"/>
    </location>
</feature>
<feature type="domain" description="PAC" evidence="12">
    <location>
        <begin position="517"/>
        <end position="569"/>
    </location>
</feature>
<dbReference type="Pfam" id="PF00990">
    <property type="entry name" value="GGDEF"/>
    <property type="match status" value="1"/>
</dbReference>
<dbReference type="GO" id="GO:0005886">
    <property type="term" value="C:plasma membrane"/>
    <property type="evidence" value="ECO:0007669"/>
    <property type="project" value="UniProtKB-SubCell"/>
</dbReference>
<keyword evidence="6" id="KW-0677">Repeat</keyword>
<feature type="domain" description="PAS" evidence="11">
    <location>
        <begin position="695"/>
        <end position="765"/>
    </location>
</feature>
<feature type="domain" description="EAL" evidence="13">
    <location>
        <begin position="995"/>
        <end position="1226"/>
    </location>
</feature>
<feature type="domain" description="PAC" evidence="12">
    <location>
        <begin position="769"/>
        <end position="821"/>
    </location>
</feature>
<dbReference type="Pfam" id="PF00563">
    <property type="entry name" value="EAL"/>
    <property type="match status" value="1"/>
</dbReference>
<feature type="domain" description="GGDEF" evidence="14">
    <location>
        <begin position="853"/>
        <end position="986"/>
    </location>
</feature>
<dbReference type="PROSITE" id="PS50112">
    <property type="entry name" value="PAS"/>
    <property type="match status" value="4"/>
</dbReference>
<dbReference type="EMBL" id="VBOT01000081">
    <property type="protein sequence ID" value="TMQ51083.1"/>
    <property type="molecule type" value="Genomic_DNA"/>
</dbReference>
<dbReference type="Proteomes" id="UP000320184">
    <property type="component" value="Unassembled WGS sequence"/>
</dbReference>
<dbReference type="Gene3D" id="3.30.450.20">
    <property type="entry name" value="PAS domain"/>
    <property type="match status" value="4"/>
</dbReference>
<dbReference type="SMART" id="SM00086">
    <property type="entry name" value="PAC"/>
    <property type="match status" value="4"/>
</dbReference>
<sequence length="1226" mass="134852">MTSRQMSGRARYLLGVGLVAAAYFTSARVARSLGAVSGFEMLVWPPTGIALSAIVLAGYRIWPGVALGALLANLATGAPVVAAAGITLGNTLEALVGAFLLRRLVGFRSELERVPEVLGLIFLAGCVATTVSATLGVTSLHLAGVISTSAWQHEWLAWWIGDLLGAVIVAPLILPWSRPFPLTSPSVLRIIEAVLLAAALVAVDLTVFFRVVDVKRWPISYLTFPLLILVAFRFGSRGAGLGAAATATVAAWGTFKGLGPFAGKGLGDGLLLLQSYMGAAAATALVTAAAKTESTRARQEVTALTRGLEEIVRKRTAALNEAQTTAHIGSWEWDVRSDLMTWSDELYRIYGMSPQEVGACHQTFLECLHPGDRKRGEQAMQHARATCSQFNFEHRIVRPDGVERWLLSQGEMFADAWGKPLRMAGTSQDITDRKRIELALRDRDQQFKGAFEYSAVGAAIMSVKGSFLQVNQALCDALGYSPDELVTMNQRDVAHPGDRAGDVPLLRQFLRGRLPFYQAERRFVTRQGAFGWAMVSVSPIRDDQGKPLHFICQAQDVSAGKLAQIALKDSEEKFRRLIETAQEGVWVINADRRTTFVNQRMAGMLGYSVDEMLGAPWLAFTDEEDRADVAANIDRGRNGVTRQHDFRFRRKDGTHMWALLVANPLFDQEGNYLGALSMLTDISERKQTERALREAKERFGAAFESAPIGMALTSTEGRFLQVNRAMCKVTGYAEEELLASQVDAITHPDDRDLDGAHLKQLLAGQIRNYQMEKRYRHAEGQVVWVLVSTSLVTDADGQPLYLISQAEDITKRKRAEERLTHQSLHDPLTGLPNRTLCMDRLRQALARSARHAGSVAVMFIDLDRFKAINDSVGHSGGDRVLASVAERLRATLRPGDTASRLGGDEFMVVCEDMNSEQDASIVADRLLRAMAPPIPLGDGEVVVSASIGISFAGGSSDRPETLVRDADAALYRAKEGGRARWELFNQAMRVRAMERLETENELRRAIAGGELRLYYQALVRVEDRRIVAVEALARWQHPTRGLLAPAEFIALAEETGLIVPLGIWVIEEACRRYAEWRAARPDEWPLLLTVNLSTRQIRQPDFSQVVERALARNRMNPSDLCLEITESVLMEAGSTITTLEALREIGVRLAIDDFGTGYSSLSYLKRFKVDFLKVDRSFMQGLCSDPEDSAIVAAIVTLAHALRLTVVAEGVETAKQLEQLRALGCD</sequence>
<dbReference type="Pfam" id="PF05231">
    <property type="entry name" value="MASE1"/>
    <property type="match status" value="1"/>
</dbReference>
<dbReference type="PROSITE" id="PS50887">
    <property type="entry name" value="GGDEF"/>
    <property type="match status" value="1"/>
</dbReference>
<dbReference type="FunFam" id="3.30.70.270:FF:000001">
    <property type="entry name" value="Diguanylate cyclase domain protein"/>
    <property type="match status" value="1"/>
</dbReference>
<feature type="domain" description="PAC" evidence="12">
    <location>
        <begin position="390"/>
        <end position="442"/>
    </location>
</feature>
<dbReference type="GO" id="GO:0016740">
    <property type="term" value="F:transferase activity"/>
    <property type="evidence" value="ECO:0007669"/>
    <property type="project" value="UniProtKB-KW"/>
</dbReference>
<dbReference type="InterPro" id="IPR000014">
    <property type="entry name" value="PAS"/>
</dbReference>
<dbReference type="SMART" id="SM00091">
    <property type="entry name" value="PAS"/>
    <property type="match status" value="4"/>
</dbReference>
<evidence type="ECO:0000259" key="13">
    <source>
        <dbReference type="PROSITE" id="PS50883"/>
    </source>
</evidence>
<dbReference type="InterPro" id="IPR007895">
    <property type="entry name" value="MASE1"/>
</dbReference>
<dbReference type="Gene3D" id="3.20.20.450">
    <property type="entry name" value="EAL domain"/>
    <property type="match status" value="1"/>
</dbReference>
<keyword evidence="7" id="KW-0547">Nucleotide-binding</keyword>
<dbReference type="SUPFAM" id="SSF55785">
    <property type="entry name" value="PYP-like sensor domain (PAS domain)"/>
    <property type="match status" value="4"/>
</dbReference>
<dbReference type="InterPro" id="IPR000700">
    <property type="entry name" value="PAS-assoc_C"/>
</dbReference>
<feature type="domain" description="PAS" evidence="11">
    <location>
        <begin position="443"/>
        <end position="513"/>
    </location>
</feature>
<evidence type="ECO:0000256" key="3">
    <source>
        <dbReference type="ARBA" id="ARBA00022519"/>
    </source>
</evidence>
<feature type="transmembrane region" description="Helical" evidence="10">
    <location>
        <begin position="42"/>
        <end position="62"/>
    </location>
</feature>
<dbReference type="InterPro" id="IPR043128">
    <property type="entry name" value="Rev_trsase/Diguanyl_cyclase"/>
</dbReference>
<dbReference type="PROSITE" id="PS50113">
    <property type="entry name" value="PAC"/>
    <property type="match status" value="4"/>
</dbReference>
<name>A0A538SI87_UNCEI</name>
<dbReference type="SUPFAM" id="SSF141868">
    <property type="entry name" value="EAL domain-like"/>
    <property type="match status" value="1"/>
</dbReference>
<dbReference type="InterPro" id="IPR052155">
    <property type="entry name" value="Biofilm_reg_signaling"/>
</dbReference>
<dbReference type="PROSITE" id="PS50883">
    <property type="entry name" value="EAL"/>
    <property type="match status" value="1"/>
</dbReference>
<dbReference type="CDD" id="cd00130">
    <property type="entry name" value="PAS"/>
    <property type="match status" value="4"/>
</dbReference>
<dbReference type="SMART" id="SM00052">
    <property type="entry name" value="EAL"/>
    <property type="match status" value="1"/>
</dbReference>
<evidence type="ECO:0000256" key="7">
    <source>
        <dbReference type="ARBA" id="ARBA00022741"/>
    </source>
</evidence>
<organism evidence="15 16">
    <name type="scientific">Eiseniibacteriota bacterium</name>
    <dbReference type="NCBI Taxonomy" id="2212470"/>
    <lineage>
        <taxon>Bacteria</taxon>
        <taxon>Candidatus Eiseniibacteriota</taxon>
    </lineage>
</organism>
<comment type="caution">
    <text evidence="15">The sequence shown here is derived from an EMBL/GenBank/DDBJ whole genome shotgun (WGS) entry which is preliminary data.</text>
</comment>
<dbReference type="CDD" id="cd01949">
    <property type="entry name" value="GGDEF"/>
    <property type="match status" value="1"/>
</dbReference>
<dbReference type="InterPro" id="IPR029787">
    <property type="entry name" value="Nucleotide_cyclase"/>
</dbReference>
<evidence type="ECO:0000313" key="15">
    <source>
        <dbReference type="EMBL" id="TMQ51083.1"/>
    </source>
</evidence>
<dbReference type="InterPro" id="IPR035965">
    <property type="entry name" value="PAS-like_dom_sf"/>
</dbReference>
<feature type="domain" description="PAS" evidence="11">
    <location>
        <begin position="570"/>
        <end position="640"/>
    </location>
</feature>
<reference evidence="15 16" key="1">
    <citation type="journal article" date="2019" name="Nat. Microbiol.">
        <title>Mediterranean grassland soil C-N compound turnover is dependent on rainfall and depth, and is mediated by genomically divergent microorganisms.</title>
        <authorList>
            <person name="Diamond S."/>
            <person name="Andeer P.F."/>
            <person name="Li Z."/>
            <person name="Crits-Christoph A."/>
            <person name="Burstein D."/>
            <person name="Anantharaman K."/>
            <person name="Lane K.R."/>
            <person name="Thomas B.C."/>
            <person name="Pan C."/>
            <person name="Northen T.R."/>
            <person name="Banfield J.F."/>
        </authorList>
    </citation>
    <scope>NUCLEOTIDE SEQUENCE [LARGE SCALE GENOMIC DNA]</scope>
    <source>
        <strain evidence="15">WS_3</strain>
    </source>
</reference>
<evidence type="ECO:0000256" key="4">
    <source>
        <dbReference type="ARBA" id="ARBA00022679"/>
    </source>
</evidence>
<dbReference type="InterPro" id="IPR013767">
    <property type="entry name" value="PAS_fold"/>
</dbReference>
<evidence type="ECO:0000256" key="1">
    <source>
        <dbReference type="ARBA" id="ARBA00004429"/>
    </source>
</evidence>
<dbReference type="PANTHER" id="PTHR44757:SF2">
    <property type="entry name" value="BIOFILM ARCHITECTURE MAINTENANCE PROTEIN MBAA"/>
    <property type="match status" value="1"/>
</dbReference>
<accession>A0A538SI87</accession>
<keyword evidence="2" id="KW-1003">Cell membrane</keyword>
<gene>
    <name evidence="15" type="ORF">E6K73_06705</name>
</gene>
<evidence type="ECO:0000256" key="6">
    <source>
        <dbReference type="ARBA" id="ARBA00022737"/>
    </source>
</evidence>
<evidence type="ECO:0000256" key="9">
    <source>
        <dbReference type="ARBA" id="ARBA00023136"/>
    </source>
</evidence>
<dbReference type="Pfam" id="PF08447">
    <property type="entry name" value="PAS_3"/>
    <property type="match status" value="2"/>
</dbReference>
<evidence type="ECO:0000256" key="10">
    <source>
        <dbReference type="SAM" id="Phobius"/>
    </source>
</evidence>
<feature type="transmembrane region" description="Helical" evidence="10">
    <location>
        <begin position="74"/>
        <end position="100"/>
    </location>
</feature>
<dbReference type="NCBIfam" id="TIGR00229">
    <property type="entry name" value="sensory_box"/>
    <property type="match status" value="4"/>
</dbReference>
<evidence type="ECO:0000259" key="14">
    <source>
        <dbReference type="PROSITE" id="PS50887"/>
    </source>
</evidence>
<evidence type="ECO:0000256" key="2">
    <source>
        <dbReference type="ARBA" id="ARBA00022475"/>
    </source>
</evidence>
<dbReference type="Gene3D" id="2.10.70.100">
    <property type="match status" value="1"/>
</dbReference>
<dbReference type="GO" id="GO:0006355">
    <property type="term" value="P:regulation of DNA-templated transcription"/>
    <property type="evidence" value="ECO:0007669"/>
    <property type="project" value="InterPro"/>
</dbReference>
<dbReference type="GO" id="GO:0000166">
    <property type="term" value="F:nucleotide binding"/>
    <property type="evidence" value="ECO:0007669"/>
    <property type="project" value="UniProtKB-KW"/>
</dbReference>
<feature type="domain" description="PAS" evidence="11">
    <location>
        <begin position="334"/>
        <end position="383"/>
    </location>
</feature>
<keyword evidence="5 10" id="KW-0812">Transmembrane</keyword>
<evidence type="ECO:0000259" key="11">
    <source>
        <dbReference type="PROSITE" id="PS50112"/>
    </source>
</evidence>
<feature type="transmembrane region" description="Helical" evidence="10">
    <location>
        <begin position="219"/>
        <end position="235"/>
    </location>
</feature>
<keyword evidence="9 10" id="KW-0472">Membrane</keyword>
<proteinExistence type="predicted"/>
<feature type="non-terminal residue" evidence="15">
    <location>
        <position position="1226"/>
    </location>
</feature>
<keyword evidence="4" id="KW-0808">Transferase</keyword>
<dbReference type="InterPro" id="IPR035919">
    <property type="entry name" value="EAL_sf"/>
</dbReference>
<dbReference type="SMART" id="SM00267">
    <property type="entry name" value="GGDEF"/>
    <property type="match status" value="1"/>
</dbReference>
<evidence type="ECO:0000313" key="16">
    <source>
        <dbReference type="Proteomes" id="UP000320184"/>
    </source>
</evidence>
<keyword evidence="8 10" id="KW-1133">Transmembrane helix</keyword>
<feature type="domain" description="PAC" evidence="12">
    <location>
        <begin position="642"/>
        <end position="694"/>
    </location>
</feature>
<dbReference type="AlphaFoldDB" id="A0A538SI87"/>
<evidence type="ECO:0000256" key="5">
    <source>
        <dbReference type="ARBA" id="ARBA00022692"/>
    </source>
</evidence>
<feature type="transmembrane region" description="Helical" evidence="10">
    <location>
        <begin position="186"/>
        <end position="207"/>
    </location>
</feature>
<dbReference type="NCBIfam" id="TIGR00254">
    <property type="entry name" value="GGDEF"/>
    <property type="match status" value="1"/>
</dbReference>